<reference evidence="2" key="1">
    <citation type="journal article" date="2023" name="Mar. Drugs">
        <title>Gemmata algarum, a Novel Planctomycete Isolated from an Algal Mat, Displays Antimicrobial Activity.</title>
        <authorList>
            <person name="Kumar G."/>
            <person name="Kallscheuer N."/>
            <person name="Kashif M."/>
            <person name="Ahamad S."/>
            <person name="Jagadeeshwari U."/>
            <person name="Pannikurungottu S."/>
            <person name="Haufschild T."/>
            <person name="Kabuu M."/>
            <person name="Sasikala C."/>
            <person name="Jogler C."/>
            <person name="Ramana C."/>
        </authorList>
    </citation>
    <scope>NUCLEOTIDE SEQUENCE [LARGE SCALE GENOMIC DNA]</scope>
    <source>
        <strain evidence="2">JC673</strain>
    </source>
</reference>
<gene>
    <name evidence="1" type="ORF">R5W23_004500</name>
</gene>
<name>A0ABU5F634_9BACT</name>
<organism evidence="1 2">
    <name type="scientific">Gemmata algarum</name>
    <dbReference type="NCBI Taxonomy" id="2975278"/>
    <lineage>
        <taxon>Bacteria</taxon>
        <taxon>Pseudomonadati</taxon>
        <taxon>Planctomycetota</taxon>
        <taxon>Planctomycetia</taxon>
        <taxon>Gemmatales</taxon>
        <taxon>Gemmataceae</taxon>
        <taxon>Gemmata</taxon>
    </lineage>
</organism>
<evidence type="ECO:0000313" key="2">
    <source>
        <dbReference type="Proteomes" id="UP001272242"/>
    </source>
</evidence>
<keyword evidence="2" id="KW-1185">Reference proteome</keyword>
<comment type="caution">
    <text evidence="1">The sequence shown here is derived from an EMBL/GenBank/DDBJ whole genome shotgun (WGS) entry which is preliminary data.</text>
</comment>
<dbReference type="Proteomes" id="UP001272242">
    <property type="component" value="Unassembled WGS sequence"/>
</dbReference>
<accession>A0ABU5F634</accession>
<dbReference type="RefSeq" id="WP_320689279.1">
    <property type="nucleotide sequence ID" value="NZ_JAXBLV010000228.1"/>
</dbReference>
<evidence type="ECO:0000313" key="1">
    <source>
        <dbReference type="EMBL" id="MDY3563017.1"/>
    </source>
</evidence>
<protein>
    <submittedName>
        <fullName evidence="1">Uncharacterized protein</fullName>
    </submittedName>
</protein>
<dbReference type="EMBL" id="JAXBLV010000228">
    <property type="protein sequence ID" value="MDY3563017.1"/>
    <property type="molecule type" value="Genomic_DNA"/>
</dbReference>
<proteinExistence type="predicted"/>
<sequence>MFTFVPEKSGLYQVRAESAPAAVVPSEGSRAHYRGLDLDPVVPPGPWKWVRTRCDRADPKCVTFMNPEPAKGVFWFARIAEVLNRTRSDIPLLVMEGRGDVSGLARCGLLLGAGGSLRRMRNTPSPHR</sequence>